<reference evidence="1 2" key="1">
    <citation type="submission" date="2015-01" db="EMBL/GenBank/DDBJ databases">
        <title>Genome of allotetraploid Gossypium barbadense reveals genomic plasticity and fiber elongation in cotton evolution.</title>
        <authorList>
            <person name="Chen X."/>
            <person name="Liu X."/>
            <person name="Zhao B."/>
            <person name="Zheng H."/>
            <person name="Hu Y."/>
            <person name="Lu G."/>
            <person name="Yang C."/>
            <person name="Chen J."/>
            <person name="Shan C."/>
            <person name="Zhang L."/>
            <person name="Zhou Y."/>
            <person name="Wang L."/>
            <person name="Guo W."/>
            <person name="Bai Y."/>
            <person name="Ruan J."/>
            <person name="Shangguan X."/>
            <person name="Mao Y."/>
            <person name="Jiang J."/>
            <person name="Zhu Y."/>
            <person name="Lei J."/>
            <person name="Kang H."/>
            <person name="Chen S."/>
            <person name="He X."/>
            <person name="Wang R."/>
            <person name="Wang Y."/>
            <person name="Chen J."/>
            <person name="Wang L."/>
            <person name="Yu S."/>
            <person name="Wang B."/>
            <person name="Wei J."/>
            <person name="Song S."/>
            <person name="Lu X."/>
            <person name="Gao Z."/>
            <person name="Gu W."/>
            <person name="Deng X."/>
            <person name="Ma D."/>
            <person name="Wang S."/>
            <person name="Liang W."/>
            <person name="Fang L."/>
            <person name="Cai C."/>
            <person name="Zhu X."/>
            <person name="Zhou B."/>
            <person name="Zhang Y."/>
            <person name="Chen Z."/>
            <person name="Xu S."/>
            <person name="Zhu R."/>
            <person name="Wang S."/>
            <person name="Zhang T."/>
            <person name="Zhao G."/>
        </authorList>
    </citation>
    <scope>NUCLEOTIDE SEQUENCE [LARGE SCALE GENOMIC DNA]</scope>
    <source>
        <strain evidence="2">cv. Xinhai21</strain>
        <tissue evidence="1">Leaf</tissue>
    </source>
</reference>
<gene>
    <name evidence="1" type="ORF">GOBAR_AA33327</name>
</gene>
<protein>
    <submittedName>
        <fullName evidence="1">Uncharacterized protein</fullName>
    </submittedName>
</protein>
<organism evidence="1 2">
    <name type="scientific">Gossypium barbadense</name>
    <name type="common">Sea Island cotton</name>
    <name type="synonym">Hibiscus barbadensis</name>
    <dbReference type="NCBI Taxonomy" id="3634"/>
    <lineage>
        <taxon>Eukaryota</taxon>
        <taxon>Viridiplantae</taxon>
        <taxon>Streptophyta</taxon>
        <taxon>Embryophyta</taxon>
        <taxon>Tracheophyta</taxon>
        <taxon>Spermatophyta</taxon>
        <taxon>Magnoliopsida</taxon>
        <taxon>eudicotyledons</taxon>
        <taxon>Gunneridae</taxon>
        <taxon>Pentapetalae</taxon>
        <taxon>rosids</taxon>
        <taxon>malvids</taxon>
        <taxon>Malvales</taxon>
        <taxon>Malvaceae</taxon>
        <taxon>Malvoideae</taxon>
        <taxon>Gossypium</taxon>
    </lineage>
</organism>
<dbReference type="EMBL" id="KZ668608">
    <property type="protein sequence ID" value="PPR87363.1"/>
    <property type="molecule type" value="Genomic_DNA"/>
</dbReference>
<dbReference type="AlphaFoldDB" id="A0A2P5W8E9"/>
<evidence type="ECO:0000313" key="1">
    <source>
        <dbReference type="EMBL" id="PPR87363.1"/>
    </source>
</evidence>
<name>A0A2P5W8E9_GOSBA</name>
<sequence>MVKLVTDPFPRLLVRFGVVLCGDWMAEFSGVGSPSMVPLFAVRVVRLKFVLKADTEDAYKTETFACIVTAILRNYLGWDDLGPEQEVRSGQWGCGSLHGLYFDRLRTLVRGCAVGQSLMFLVCSYATVATALRYLSMMCLFICVVNSDRWGDLDYELVIGMLM</sequence>
<proteinExistence type="predicted"/>
<dbReference type="Proteomes" id="UP000239757">
    <property type="component" value="Unassembled WGS sequence"/>
</dbReference>
<evidence type="ECO:0000313" key="2">
    <source>
        <dbReference type="Proteomes" id="UP000239757"/>
    </source>
</evidence>
<accession>A0A2P5W8E9</accession>